<proteinExistence type="predicted"/>
<sequence>MLKCKELKSVAIAFYPGSVVSLWGTGVLGPELSADQLMRNYYLDNMLELKELEELQFLQYCGGDPSLGIPALAKWFKNEFQQRKESWQSVKAVWVLLPDGTEV</sequence>
<dbReference type="AlphaFoldDB" id="A0A2S6BXZ8"/>
<dbReference type="OrthoDB" id="3650297at2759"/>
<reference evidence="2" key="1">
    <citation type="journal article" date="2017" name="bioRxiv">
        <title>Conservation of a gene cluster reveals novel cercosporin biosynthetic mechanisms and extends production to the genus Colletotrichum.</title>
        <authorList>
            <person name="de Jonge R."/>
            <person name="Ebert M.K."/>
            <person name="Huitt-Roehl C.R."/>
            <person name="Pal P."/>
            <person name="Suttle J.C."/>
            <person name="Spanner R.E."/>
            <person name="Neubauer J.D."/>
            <person name="Jurick W.M.II."/>
            <person name="Stott K.A."/>
            <person name="Secor G.A."/>
            <person name="Thomma B.P.H.J."/>
            <person name="Van de Peer Y."/>
            <person name="Townsend C.A."/>
            <person name="Bolton M.D."/>
        </authorList>
    </citation>
    <scope>NUCLEOTIDE SEQUENCE [LARGE SCALE GENOMIC DNA]</scope>
    <source>
        <strain evidence="2">CBS538.71</strain>
    </source>
</reference>
<accession>A0A2S6BXZ8</accession>
<dbReference type="Proteomes" id="UP000237631">
    <property type="component" value="Unassembled WGS sequence"/>
</dbReference>
<keyword evidence="2" id="KW-1185">Reference proteome</keyword>
<evidence type="ECO:0000313" key="2">
    <source>
        <dbReference type="Proteomes" id="UP000237631"/>
    </source>
</evidence>
<comment type="caution">
    <text evidence="1">The sequence shown here is derived from an EMBL/GenBank/DDBJ whole genome shotgun (WGS) entry which is preliminary data.</text>
</comment>
<name>A0A2S6BXZ8_9PEZI</name>
<protein>
    <submittedName>
        <fullName evidence="1">Uncharacterized protein</fullName>
    </submittedName>
</protein>
<gene>
    <name evidence="1" type="ORF">CBER1_10229</name>
</gene>
<evidence type="ECO:0000313" key="1">
    <source>
        <dbReference type="EMBL" id="PPJ52329.1"/>
    </source>
</evidence>
<organism evidence="1 2">
    <name type="scientific">Cercospora berteroae</name>
    <dbReference type="NCBI Taxonomy" id="357750"/>
    <lineage>
        <taxon>Eukaryota</taxon>
        <taxon>Fungi</taxon>
        <taxon>Dikarya</taxon>
        <taxon>Ascomycota</taxon>
        <taxon>Pezizomycotina</taxon>
        <taxon>Dothideomycetes</taxon>
        <taxon>Dothideomycetidae</taxon>
        <taxon>Mycosphaerellales</taxon>
        <taxon>Mycosphaerellaceae</taxon>
        <taxon>Cercospora</taxon>
    </lineage>
</organism>
<dbReference type="EMBL" id="PNEN01001705">
    <property type="protein sequence ID" value="PPJ52329.1"/>
    <property type="molecule type" value="Genomic_DNA"/>
</dbReference>